<evidence type="ECO:0000259" key="1">
    <source>
        <dbReference type="Pfam" id="PF13470"/>
    </source>
</evidence>
<feature type="domain" description="PIN" evidence="1">
    <location>
        <begin position="5"/>
        <end position="115"/>
    </location>
</feature>
<dbReference type="SUPFAM" id="SSF88723">
    <property type="entry name" value="PIN domain-like"/>
    <property type="match status" value="1"/>
</dbReference>
<dbReference type="Proteomes" id="UP000030661">
    <property type="component" value="Unassembled WGS sequence"/>
</dbReference>
<dbReference type="AlphaFoldDB" id="A0A081C6M5"/>
<evidence type="ECO:0000313" key="3">
    <source>
        <dbReference type="Proteomes" id="UP000030661"/>
    </source>
</evidence>
<dbReference type="EMBL" id="DF820472">
    <property type="protein sequence ID" value="GAK60230.1"/>
    <property type="molecule type" value="Genomic_DNA"/>
</dbReference>
<protein>
    <submittedName>
        <fullName evidence="2">PilT protein domain protein</fullName>
    </submittedName>
</protein>
<dbReference type="HOGENOM" id="CLU_116617_2_0_0"/>
<organism evidence="2">
    <name type="scientific">Vecturithrix granuli</name>
    <dbReference type="NCBI Taxonomy" id="1499967"/>
    <lineage>
        <taxon>Bacteria</taxon>
        <taxon>Candidatus Moduliflexota</taxon>
        <taxon>Candidatus Vecturitrichia</taxon>
        <taxon>Candidatus Vecturitrichales</taxon>
        <taxon>Candidatus Vecturitrichaceae</taxon>
        <taxon>Candidatus Vecturithrix</taxon>
    </lineage>
</organism>
<dbReference type="eggNOG" id="COG1569">
    <property type="taxonomic scope" value="Bacteria"/>
</dbReference>
<dbReference type="InterPro" id="IPR029060">
    <property type="entry name" value="PIN-like_dom_sf"/>
</dbReference>
<sequence>MKSIRIILDTTVLYAGLYSADGASHQVLRAMERGQVQIVVSTTLLFEYEDILTRKQAELGLSDQQIEAILDNLCQLSDHQNVYYLWRPWLPDPKDDHILEVAVASRTSRIVTHNLKDFKGIEQTFGIRAIPPKALLEELS</sequence>
<proteinExistence type="predicted"/>
<accession>A0A081C6M5</accession>
<dbReference type="InterPro" id="IPR002716">
    <property type="entry name" value="PIN_dom"/>
</dbReference>
<dbReference type="PANTHER" id="PTHR34610">
    <property type="entry name" value="SSL7007 PROTEIN"/>
    <property type="match status" value="1"/>
</dbReference>
<keyword evidence="3" id="KW-1185">Reference proteome</keyword>
<dbReference type="Pfam" id="PF13470">
    <property type="entry name" value="PIN_3"/>
    <property type="match status" value="1"/>
</dbReference>
<gene>
    <name evidence="2" type="ORF">U27_00121</name>
</gene>
<name>A0A081C6M5_VECG1</name>
<dbReference type="InterPro" id="IPR002850">
    <property type="entry name" value="PIN_toxin-like"/>
</dbReference>
<dbReference type="PANTHER" id="PTHR34610:SF3">
    <property type="entry name" value="SSL7007 PROTEIN"/>
    <property type="match status" value="1"/>
</dbReference>
<evidence type="ECO:0000313" key="2">
    <source>
        <dbReference type="EMBL" id="GAK60230.1"/>
    </source>
</evidence>
<dbReference type="Gene3D" id="3.40.50.1010">
    <property type="entry name" value="5'-nuclease"/>
    <property type="match status" value="1"/>
</dbReference>
<dbReference type="NCBIfam" id="TIGR00305">
    <property type="entry name" value="putative toxin-antitoxin system toxin component, PIN family"/>
    <property type="match status" value="1"/>
</dbReference>
<reference evidence="2" key="1">
    <citation type="journal article" date="2015" name="PeerJ">
        <title>First genomic representation of candidate bacterial phylum KSB3 points to enhanced environmental sensing as a trigger of wastewater bulking.</title>
        <authorList>
            <person name="Sekiguchi Y."/>
            <person name="Ohashi A."/>
            <person name="Parks D.H."/>
            <person name="Yamauchi T."/>
            <person name="Tyson G.W."/>
            <person name="Hugenholtz P."/>
        </authorList>
    </citation>
    <scope>NUCLEOTIDE SEQUENCE [LARGE SCALE GENOMIC DNA]</scope>
</reference>
<dbReference type="STRING" id="1499967.U27_00121"/>